<feature type="binding site" evidence="12">
    <location>
        <position position="294"/>
    </location>
    <ligand>
        <name>K(+)</name>
        <dbReference type="ChEBI" id="CHEBI:29103"/>
    </ligand>
</feature>
<feature type="binding site" evidence="12">
    <location>
        <position position="246"/>
    </location>
    <ligand>
        <name>K(+)</name>
        <dbReference type="ChEBI" id="CHEBI:29103"/>
    </ligand>
</feature>
<dbReference type="InterPro" id="IPR029056">
    <property type="entry name" value="Ribokinase-like"/>
</dbReference>
<keyword evidence="12" id="KW-0963">Cytoplasm</keyword>
<reference evidence="15" key="1">
    <citation type="journal article" date="2019" name="Int. J. Syst. Evol. Microbiol.">
        <title>The Global Catalogue of Microorganisms (GCM) 10K type strain sequencing project: providing services to taxonomists for standard genome sequencing and annotation.</title>
        <authorList>
            <consortium name="The Broad Institute Genomics Platform"/>
            <consortium name="The Broad Institute Genome Sequencing Center for Infectious Disease"/>
            <person name="Wu L."/>
            <person name="Ma J."/>
        </authorList>
    </citation>
    <scope>NUCLEOTIDE SEQUENCE [LARGE SCALE GENOMIC DNA]</scope>
    <source>
        <strain evidence="15">JCM 17442</strain>
    </source>
</reference>
<keyword evidence="9 12" id="KW-0460">Magnesium</keyword>
<feature type="binding site" evidence="12">
    <location>
        <position position="248"/>
    </location>
    <ligand>
        <name>K(+)</name>
        <dbReference type="ChEBI" id="CHEBI:29103"/>
    </ligand>
</feature>
<organism evidence="14 15">
    <name type="scientific">Frondihabitans peucedani</name>
    <dbReference type="NCBI Taxonomy" id="598626"/>
    <lineage>
        <taxon>Bacteria</taxon>
        <taxon>Bacillati</taxon>
        <taxon>Actinomycetota</taxon>
        <taxon>Actinomycetes</taxon>
        <taxon>Micrococcales</taxon>
        <taxon>Microbacteriaceae</taxon>
        <taxon>Frondihabitans</taxon>
    </lineage>
</organism>
<evidence type="ECO:0000256" key="9">
    <source>
        <dbReference type="ARBA" id="ARBA00022842"/>
    </source>
</evidence>
<keyword evidence="7 12" id="KW-0418">Kinase</keyword>
<dbReference type="SUPFAM" id="SSF53613">
    <property type="entry name" value="Ribokinase-like"/>
    <property type="match status" value="1"/>
</dbReference>
<comment type="caution">
    <text evidence="12">Lacks conserved residue(s) required for the propagation of feature annotation.</text>
</comment>
<comment type="catalytic activity">
    <reaction evidence="12">
        <text>D-ribose + ATP = D-ribose 5-phosphate + ADP + H(+)</text>
        <dbReference type="Rhea" id="RHEA:13697"/>
        <dbReference type="ChEBI" id="CHEBI:15378"/>
        <dbReference type="ChEBI" id="CHEBI:30616"/>
        <dbReference type="ChEBI" id="CHEBI:47013"/>
        <dbReference type="ChEBI" id="CHEBI:78346"/>
        <dbReference type="ChEBI" id="CHEBI:456216"/>
        <dbReference type="EC" id="2.7.1.15"/>
    </reaction>
</comment>
<evidence type="ECO:0000256" key="1">
    <source>
        <dbReference type="ARBA" id="ARBA00005380"/>
    </source>
</evidence>
<keyword evidence="6 12" id="KW-0547">Nucleotide-binding</keyword>
<comment type="similarity">
    <text evidence="1">Belongs to the carbohydrate kinase pfkB family.</text>
</comment>
<feature type="binding site" evidence="12">
    <location>
        <position position="303"/>
    </location>
    <ligand>
        <name>K(+)</name>
        <dbReference type="ChEBI" id="CHEBI:29103"/>
    </ligand>
</feature>
<proteinExistence type="inferred from homology"/>
<dbReference type="PANTHER" id="PTHR10584:SF166">
    <property type="entry name" value="RIBOKINASE"/>
    <property type="match status" value="1"/>
</dbReference>
<gene>
    <name evidence="12" type="primary">rbsK</name>
    <name evidence="14" type="ORF">GCM10022256_10640</name>
</gene>
<dbReference type="PANTHER" id="PTHR10584">
    <property type="entry name" value="SUGAR KINASE"/>
    <property type="match status" value="1"/>
</dbReference>
<evidence type="ECO:0000256" key="12">
    <source>
        <dbReference type="HAMAP-Rule" id="MF_01987"/>
    </source>
</evidence>
<keyword evidence="11 12" id="KW-0119">Carbohydrate metabolism</keyword>
<comment type="activity regulation">
    <text evidence="12">Activated by a monovalent cation that binds near, but not in, the active site. The most likely occupant of the site in vivo is potassium. Ion binding induces a conformational change that may alter substrate affinity.</text>
</comment>
<sequence>MVVGSANQDYLVRVPRAPEGGETTIARSLVKLPGGKGANQAIAAARLGGDVHFVGAVGRDDDGARILRSLQKDGVTIDDVRIVDQAPTGLALISVDDSGENAITVVSGANDTVTAERASAAAIRLGGADTLVVLQGELPLDVLEETARTCLAAGSRLILNLAPYREVAADVLAAADPLVLNEIEASQLLGEPVAGVDAALEAVGRLLTVSRSAVITLGAQGAVWAGSRDGEEAAHVPARETSDVVDTTGAGDAFVGALAFALASSADSAEPGQESGSASLGDAVTLGTRAGTFAIRGVGAQSSYARPADLGLGGGTGGAPSNP</sequence>
<evidence type="ECO:0000256" key="7">
    <source>
        <dbReference type="ARBA" id="ARBA00022777"/>
    </source>
</evidence>
<name>A0ABP8DZV6_9MICO</name>
<evidence type="ECO:0000256" key="10">
    <source>
        <dbReference type="ARBA" id="ARBA00022958"/>
    </source>
</evidence>
<dbReference type="Pfam" id="PF00294">
    <property type="entry name" value="PfkB"/>
    <property type="match status" value="1"/>
</dbReference>
<keyword evidence="5 12" id="KW-0479">Metal-binding</keyword>
<dbReference type="InterPro" id="IPR002173">
    <property type="entry name" value="Carboh/pur_kinase_PfkB_CS"/>
</dbReference>
<dbReference type="PROSITE" id="PS00584">
    <property type="entry name" value="PFKB_KINASES_2"/>
    <property type="match status" value="1"/>
</dbReference>
<feature type="domain" description="Carbohydrate kinase PfkB" evidence="13">
    <location>
        <begin position="1"/>
        <end position="303"/>
    </location>
</feature>
<comment type="function">
    <text evidence="12">Catalyzes the phosphorylation of ribose at O-5 in a reaction requiring ATP and magnesium. The resulting D-ribose-5-phosphate can then be used either for sythesis of nucleotides, histidine, and tryptophan, or as a component of the pentose phosphate pathway.</text>
</comment>
<evidence type="ECO:0000313" key="15">
    <source>
        <dbReference type="Proteomes" id="UP001501594"/>
    </source>
</evidence>
<evidence type="ECO:0000256" key="2">
    <source>
        <dbReference type="ARBA" id="ARBA00012035"/>
    </source>
</evidence>
<protein>
    <recommendedName>
        <fullName evidence="3 12">Ribokinase</fullName>
        <shortName evidence="12">RK</shortName>
        <ecNumber evidence="2 12">2.7.1.15</ecNumber>
    </recommendedName>
</protein>
<dbReference type="EMBL" id="BAABAU010000001">
    <property type="protein sequence ID" value="GAA4265452.1"/>
    <property type="molecule type" value="Genomic_DNA"/>
</dbReference>
<feature type="binding site" evidence="12">
    <location>
        <position position="299"/>
    </location>
    <ligand>
        <name>K(+)</name>
        <dbReference type="ChEBI" id="CHEBI:29103"/>
    </ligand>
</feature>
<evidence type="ECO:0000256" key="8">
    <source>
        <dbReference type="ARBA" id="ARBA00022840"/>
    </source>
</evidence>
<feature type="binding site" evidence="12">
    <location>
        <begin position="251"/>
        <end position="252"/>
    </location>
    <ligand>
        <name>ATP</name>
        <dbReference type="ChEBI" id="CHEBI:30616"/>
    </ligand>
</feature>
<dbReference type="InterPro" id="IPR002139">
    <property type="entry name" value="Ribo/fructo_kinase"/>
</dbReference>
<comment type="cofactor">
    <cofactor evidence="12">
        <name>Mg(2+)</name>
        <dbReference type="ChEBI" id="CHEBI:18420"/>
    </cofactor>
    <text evidence="12">Requires a divalent cation, most likely magnesium in vivo, as an electrophilic catalyst to aid phosphoryl group transfer. It is the chelate of the metal and the nucleotide that is the actual substrate.</text>
</comment>
<evidence type="ECO:0000256" key="5">
    <source>
        <dbReference type="ARBA" id="ARBA00022723"/>
    </source>
</evidence>
<dbReference type="PRINTS" id="PR00990">
    <property type="entry name" value="RIBOKINASE"/>
</dbReference>
<evidence type="ECO:0000256" key="11">
    <source>
        <dbReference type="ARBA" id="ARBA00023277"/>
    </source>
</evidence>
<keyword evidence="15" id="KW-1185">Reference proteome</keyword>
<feature type="binding site" evidence="12">
    <location>
        <begin position="35"/>
        <end position="39"/>
    </location>
    <ligand>
        <name>substrate</name>
    </ligand>
</feature>
<feature type="binding site" evidence="12">
    <location>
        <begin position="216"/>
        <end position="221"/>
    </location>
    <ligand>
        <name>ATP</name>
        <dbReference type="ChEBI" id="CHEBI:30616"/>
    </ligand>
</feature>
<comment type="subunit">
    <text evidence="12">Homodimer.</text>
</comment>
<dbReference type="HAMAP" id="MF_01987">
    <property type="entry name" value="Ribokinase"/>
    <property type="match status" value="1"/>
</dbReference>
<evidence type="ECO:0000256" key="4">
    <source>
        <dbReference type="ARBA" id="ARBA00022679"/>
    </source>
</evidence>
<keyword evidence="4 12" id="KW-0808">Transferase</keyword>
<comment type="subcellular location">
    <subcellularLocation>
        <location evidence="12">Cytoplasm</location>
    </subcellularLocation>
</comment>
<feature type="binding site" evidence="12">
    <location>
        <begin position="7"/>
        <end position="9"/>
    </location>
    <ligand>
        <name>substrate</name>
    </ligand>
</feature>
<evidence type="ECO:0000313" key="14">
    <source>
        <dbReference type="EMBL" id="GAA4265452.1"/>
    </source>
</evidence>
<keyword evidence="8 12" id="KW-0067">ATP-binding</keyword>
<comment type="caution">
    <text evidence="14">The sequence shown here is derived from an EMBL/GenBank/DDBJ whole genome shotgun (WGS) entry which is preliminary data.</text>
</comment>
<dbReference type="CDD" id="cd01174">
    <property type="entry name" value="ribokinase"/>
    <property type="match status" value="1"/>
</dbReference>
<comment type="pathway">
    <text evidence="12">Carbohydrate metabolism; D-ribose degradation; D-ribose 5-phosphate from beta-D-ribopyranose: step 2/2.</text>
</comment>
<feature type="binding site" evidence="12">
    <location>
        <position position="252"/>
    </location>
    <ligand>
        <name>substrate</name>
    </ligand>
</feature>
<feature type="binding site" evidence="12">
    <location>
        <position position="297"/>
    </location>
    <ligand>
        <name>K(+)</name>
        <dbReference type="ChEBI" id="CHEBI:29103"/>
    </ligand>
</feature>
<dbReference type="InterPro" id="IPR011611">
    <property type="entry name" value="PfkB_dom"/>
</dbReference>
<dbReference type="InterPro" id="IPR011877">
    <property type="entry name" value="Ribokinase"/>
</dbReference>
<keyword evidence="10 12" id="KW-0630">Potassium</keyword>
<feature type="active site" description="Proton acceptor" evidence="12">
    <location>
        <position position="252"/>
    </location>
</feature>
<comment type="similarity">
    <text evidence="12">Belongs to the carbohydrate kinase PfkB family. Ribokinase subfamily.</text>
</comment>
<feature type="binding site" evidence="12">
    <location>
        <position position="181"/>
    </location>
    <ligand>
        <name>ATP</name>
        <dbReference type="ChEBI" id="CHEBI:30616"/>
    </ligand>
</feature>
<dbReference type="Proteomes" id="UP001501594">
    <property type="component" value="Unassembled WGS sequence"/>
</dbReference>
<dbReference type="EC" id="2.7.1.15" evidence="2 12"/>
<evidence type="ECO:0000256" key="3">
    <source>
        <dbReference type="ARBA" id="ARBA00016943"/>
    </source>
</evidence>
<evidence type="ECO:0000256" key="6">
    <source>
        <dbReference type="ARBA" id="ARBA00022741"/>
    </source>
</evidence>
<feature type="binding site" evidence="12">
    <location>
        <position position="137"/>
    </location>
    <ligand>
        <name>substrate</name>
    </ligand>
</feature>
<evidence type="ECO:0000259" key="13">
    <source>
        <dbReference type="Pfam" id="PF00294"/>
    </source>
</evidence>
<dbReference type="Gene3D" id="3.40.1190.20">
    <property type="match status" value="1"/>
</dbReference>
<accession>A0ABP8DZV6</accession>